<dbReference type="Gene3D" id="3.90.550.10">
    <property type="entry name" value="Spore Coat Polysaccharide Biosynthesis Protein SpsA, Chain A"/>
    <property type="match status" value="1"/>
</dbReference>
<dbReference type="Proteomes" id="UP000738126">
    <property type="component" value="Unassembled WGS sequence"/>
</dbReference>
<proteinExistence type="predicted"/>
<evidence type="ECO:0000313" key="2">
    <source>
        <dbReference type="EMBL" id="MBK1727351.1"/>
    </source>
</evidence>
<reference evidence="2 3" key="1">
    <citation type="journal article" date="2020" name="Microorganisms">
        <title>Osmotic Adaptation and Compatible Solute Biosynthesis of Phototrophic Bacteria as Revealed from Genome Analyses.</title>
        <authorList>
            <person name="Imhoff J.F."/>
            <person name="Rahn T."/>
            <person name="Kunzel S."/>
            <person name="Keller A."/>
            <person name="Neulinger S.C."/>
        </authorList>
    </citation>
    <scope>NUCLEOTIDE SEQUENCE [LARGE SCALE GENOMIC DNA]</scope>
    <source>
        <strain evidence="2 3">DSM 15116</strain>
    </source>
</reference>
<feature type="domain" description="Glycosyltransferase 2-like" evidence="1">
    <location>
        <begin position="2"/>
        <end position="105"/>
    </location>
</feature>
<sequence length="320" mass="35766">MSVVIPAFNCAEYIAEALESVLQQRPRPLEVIVVDDGSTDDTAAVVHAFGQPVRYLRLPGSGNGAGAARNAGLRASRGEYIAFLDADDVWLPGKLEAQLRLMASRPQFRLCATQFRLWRPYSDGTWPSAAALVPDEAQAAGLGLDPERSGWLYHKLLMDTVVWTSTVVLHRGLVEQVGGFREDFKLGQDYDYWLRASRYTPIATLSTAYALYRKRPDSATARWAPINYELRALQSALARWGTTGPDGQRISEQQLQRRLASLHFRMGYNRFWAGAPAEAIAPFWHASRHRPAFWRSWAYLAAATAYSTGRALGRLRRPSP</sequence>
<dbReference type="Pfam" id="PF00535">
    <property type="entry name" value="Glycos_transf_2"/>
    <property type="match status" value="1"/>
</dbReference>
<comment type="caution">
    <text evidence="2">The sequence shown here is derived from an EMBL/GenBank/DDBJ whole genome shotgun (WGS) entry which is preliminary data.</text>
</comment>
<dbReference type="SUPFAM" id="SSF53448">
    <property type="entry name" value="Nucleotide-diphospho-sugar transferases"/>
    <property type="match status" value="1"/>
</dbReference>
<dbReference type="CDD" id="cd00761">
    <property type="entry name" value="Glyco_tranf_GTA_type"/>
    <property type="match status" value="1"/>
</dbReference>
<dbReference type="PANTHER" id="PTHR43685">
    <property type="entry name" value="GLYCOSYLTRANSFERASE"/>
    <property type="match status" value="1"/>
</dbReference>
<gene>
    <name evidence="2" type="ORF">CKO13_10045</name>
</gene>
<name>A0ABS1E6I8_9GAMM</name>
<keyword evidence="3" id="KW-1185">Reference proteome</keyword>
<dbReference type="EMBL" id="NRSH01000134">
    <property type="protein sequence ID" value="MBK1727351.1"/>
    <property type="molecule type" value="Genomic_DNA"/>
</dbReference>
<accession>A0ABS1E6I8</accession>
<evidence type="ECO:0000259" key="1">
    <source>
        <dbReference type="Pfam" id="PF00535"/>
    </source>
</evidence>
<protein>
    <recommendedName>
        <fullName evidence="1">Glycosyltransferase 2-like domain-containing protein</fullName>
    </recommendedName>
</protein>
<dbReference type="InterPro" id="IPR001173">
    <property type="entry name" value="Glyco_trans_2-like"/>
</dbReference>
<dbReference type="InterPro" id="IPR029044">
    <property type="entry name" value="Nucleotide-diphossugar_trans"/>
</dbReference>
<dbReference type="InterPro" id="IPR050834">
    <property type="entry name" value="Glycosyltransf_2"/>
</dbReference>
<evidence type="ECO:0000313" key="3">
    <source>
        <dbReference type="Proteomes" id="UP000738126"/>
    </source>
</evidence>
<organism evidence="2 3">
    <name type="scientific">Halorhodospira neutriphila</name>
    <dbReference type="NCBI Taxonomy" id="168379"/>
    <lineage>
        <taxon>Bacteria</taxon>
        <taxon>Pseudomonadati</taxon>
        <taxon>Pseudomonadota</taxon>
        <taxon>Gammaproteobacteria</taxon>
        <taxon>Chromatiales</taxon>
        <taxon>Ectothiorhodospiraceae</taxon>
        <taxon>Halorhodospira</taxon>
    </lineage>
</organism>
<dbReference type="PANTHER" id="PTHR43685:SF12">
    <property type="entry name" value="GLYCOSYL TRANSFERASE FAMILY 2"/>
    <property type="match status" value="1"/>
</dbReference>